<dbReference type="InterPro" id="IPR002711">
    <property type="entry name" value="HNH"/>
</dbReference>
<keyword evidence="4" id="KW-1185">Reference proteome</keyword>
<dbReference type="Gene3D" id="1.10.30.50">
    <property type="match status" value="1"/>
</dbReference>
<evidence type="ECO:0000256" key="1">
    <source>
        <dbReference type="SAM" id="MobiDB-lite"/>
    </source>
</evidence>
<dbReference type="CDD" id="cd00085">
    <property type="entry name" value="HNHc"/>
    <property type="match status" value="1"/>
</dbReference>
<evidence type="ECO:0000259" key="2">
    <source>
        <dbReference type="SMART" id="SM00507"/>
    </source>
</evidence>
<protein>
    <submittedName>
        <fullName evidence="3">HNH endonuclease</fullName>
    </submittedName>
</protein>
<gene>
    <name evidence="3" type="ORF">ACFL6M_03960</name>
</gene>
<proteinExistence type="predicted"/>
<keyword evidence="3" id="KW-0378">Hydrolase</keyword>
<dbReference type="EMBL" id="JBHPKH010000034">
    <property type="protein sequence ID" value="MFC1572735.1"/>
    <property type="molecule type" value="Genomic_DNA"/>
</dbReference>
<reference evidence="3 4" key="1">
    <citation type="submission" date="2024-09" db="EMBL/GenBank/DDBJ databases">
        <authorList>
            <person name="D'Angelo T."/>
        </authorList>
    </citation>
    <scope>NUCLEOTIDE SEQUENCE [LARGE SCALE GENOMIC DNA]</scope>
    <source>
        <strain evidence="3">SAG AM-320-E07</strain>
    </source>
</reference>
<name>A0ABV6YK79_UNCEI</name>
<feature type="region of interest" description="Disordered" evidence="1">
    <location>
        <begin position="246"/>
        <end position="297"/>
    </location>
</feature>
<dbReference type="InterPro" id="IPR003615">
    <property type="entry name" value="HNH_nuc"/>
</dbReference>
<comment type="caution">
    <text evidence="3">The sequence shown here is derived from an EMBL/GenBank/DDBJ whole genome shotgun (WGS) entry which is preliminary data.</text>
</comment>
<feature type="compositionally biased region" description="Basic and acidic residues" evidence="1">
    <location>
        <begin position="255"/>
        <end position="269"/>
    </location>
</feature>
<accession>A0ABV6YK79</accession>
<dbReference type="GO" id="GO:0004519">
    <property type="term" value="F:endonuclease activity"/>
    <property type="evidence" value="ECO:0007669"/>
    <property type="project" value="UniProtKB-KW"/>
</dbReference>
<dbReference type="Proteomes" id="UP001593833">
    <property type="component" value="Unassembled WGS sequence"/>
</dbReference>
<keyword evidence="3" id="KW-0255">Endonuclease</keyword>
<evidence type="ECO:0000313" key="4">
    <source>
        <dbReference type="Proteomes" id="UP001593833"/>
    </source>
</evidence>
<evidence type="ECO:0000313" key="3">
    <source>
        <dbReference type="EMBL" id="MFC1572735.1"/>
    </source>
</evidence>
<keyword evidence="3" id="KW-0540">Nuclease</keyword>
<organism evidence="3 4">
    <name type="scientific">Eiseniibacteriota bacterium</name>
    <dbReference type="NCBI Taxonomy" id="2212470"/>
    <lineage>
        <taxon>Bacteria</taxon>
        <taxon>Candidatus Eiseniibacteriota</taxon>
    </lineage>
</organism>
<dbReference type="Pfam" id="PF01844">
    <property type="entry name" value="HNH"/>
    <property type="match status" value="1"/>
</dbReference>
<feature type="domain" description="HNH nuclease" evidence="2">
    <location>
        <begin position="354"/>
        <end position="406"/>
    </location>
</feature>
<sequence length="421" mass="45850">MLWFAEMEERKLYLHLGYSSIHQYANEALGFSSNKTYRFLRLTADLKRLPRLRESVATGALGWTKAREVAKVASIATEERWIAAAKKTSRRMLEQKVLVARQRAAAKRKANPMQGRLGADVAPTAPGKGVGNRTGRIGPVVDGFRPDEHVAGALAAAQLVTDEFMADELGTDEVGADELKADEIGPDELVADGPTSVVLRFAPTELARYEALVEKLYKSRKVNPGATREEVMLSALDVMVGSATEALSGVGDSTSDERAERPEEDHQTKNESGAEGVSGGLDTGETAPSAKVRPRGNSRSNYRIVVCQCAACHRASVKTDRGPKQIGTAELDAIRCDAVIAENGRRTRSVIPPSVRGRVLARDRHRCQAPGCARTRFLEVHHIRPGAWGGSNRPENLTTLCSGCHRLRHSRTHLHANVRAN</sequence>
<dbReference type="SMART" id="SM00507">
    <property type="entry name" value="HNHc"/>
    <property type="match status" value="1"/>
</dbReference>
<feature type="region of interest" description="Disordered" evidence="1">
    <location>
        <begin position="109"/>
        <end position="134"/>
    </location>
</feature>